<keyword evidence="2" id="KW-1185">Reference proteome</keyword>
<proteinExistence type="predicted"/>
<dbReference type="RefSeq" id="WP_168922704.1">
    <property type="nucleotide sequence ID" value="NZ_CP051461.1"/>
</dbReference>
<accession>A0A6H2HB95</accession>
<dbReference type="KEGG" id="pvac:HC248_02464"/>
<protein>
    <submittedName>
        <fullName evidence="1">Uncharacterized protein</fullName>
    </submittedName>
</protein>
<dbReference type="Proteomes" id="UP000502041">
    <property type="component" value="Chromosome"/>
</dbReference>
<evidence type="ECO:0000313" key="1">
    <source>
        <dbReference type="EMBL" id="QJC57148.1"/>
    </source>
</evidence>
<dbReference type="EMBL" id="CP051461">
    <property type="protein sequence ID" value="QJC57148.1"/>
    <property type="molecule type" value="Genomic_DNA"/>
</dbReference>
<organism evidence="1 2">
    <name type="scientific">Polaromonas vacuolata</name>
    <dbReference type="NCBI Taxonomy" id="37448"/>
    <lineage>
        <taxon>Bacteria</taxon>
        <taxon>Pseudomonadati</taxon>
        <taxon>Pseudomonadota</taxon>
        <taxon>Betaproteobacteria</taxon>
        <taxon>Burkholderiales</taxon>
        <taxon>Comamonadaceae</taxon>
        <taxon>Polaromonas</taxon>
    </lineage>
</organism>
<name>A0A6H2HB95_9BURK</name>
<reference evidence="1 2" key="1">
    <citation type="submission" date="2020-04" db="EMBL/GenBank/DDBJ databases">
        <title>Complete genome of a Psychrophilic, Marine, Gas Vacuolate Bacterium Polaromonas vacuolata KCTC 22033T.</title>
        <authorList>
            <person name="Hwang K."/>
            <person name="Kim K.M."/>
        </authorList>
    </citation>
    <scope>NUCLEOTIDE SEQUENCE [LARGE SCALE GENOMIC DNA]</scope>
    <source>
        <strain evidence="1 2">KCTC 22033</strain>
    </source>
</reference>
<gene>
    <name evidence="1" type="ORF">HC248_02464</name>
</gene>
<dbReference type="AlphaFoldDB" id="A0A6H2HB95"/>
<sequence>MNATTKAIRDQADEDGLKLHHLMNVIKLAAFASEARRVLEGIECATLYRPEMAAVILESVPGSKSWTTQDDELGSVLSNVAFELSALAGEITDRAYALATHLQEVKA</sequence>
<evidence type="ECO:0000313" key="2">
    <source>
        <dbReference type="Proteomes" id="UP000502041"/>
    </source>
</evidence>